<proteinExistence type="predicted"/>
<feature type="region of interest" description="Disordered" evidence="1">
    <location>
        <begin position="77"/>
        <end position="222"/>
    </location>
</feature>
<feature type="compositionally biased region" description="Basic and acidic residues" evidence="1">
    <location>
        <begin position="167"/>
        <end position="181"/>
    </location>
</feature>
<accession>A0A0G4HK43</accession>
<reference evidence="2" key="1">
    <citation type="submission" date="2014-11" db="EMBL/GenBank/DDBJ databases">
        <authorList>
            <person name="Otto D Thomas"/>
            <person name="Naeem Raeece"/>
        </authorList>
    </citation>
    <scope>NUCLEOTIDE SEQUENCE</scope>
</reference>
<organism evidence="2">
    <name type="scientific">Chromera velia CCMP2878</name>
    <dbReference type="NCBI Taxonomy" id="1169474"/>
    <lineage>
        <taxon>Eukaryota</taxon>
        <taxon>Sar</taxon>
        <taxon>Alveolata</taxon>
        <taxon>Colpodellida</taxon>
        <taxon>Chromeraceae</taxon>
        <taxon>Chromera</taxon>
    </lineage>
</organism>
<sequence length="389" mass="41773">MEAKKLQSLHDNLEEKKSSRGSRGGLGRVKGTPGAGAVFRARGGGEGLPDSQLYRNFVRGQTMEANAHERKPTITLGCGTVIPIGGEEEKGKKKKGKKEKEEEEVVEVHANGREKGKRGKRLTETEAREEEDEEGIKGSKKKKAKVTTTPAEEEDGERKPEKKKGKKESAEDQAKAEPDKAKVHKSKGGKQKEQQKDKNGKCPPPSPPTEQNDDTNPQVKVHVDITHVPCRLVSLKWKKGQTGNLADAILAAAAHLSGSVPTGDGEPDKKKRKKTKAASPKPKDVKLCLTRVEGPIAKGKIKTGGSEGNTETLSASAIQSGCGTLIVSGVEEGGEEKEKDQRKRVTGDLWVRVAAGDEEVASGLLKTRNCTVGGPSEDFILEAVVLELP</sequence>
<dbReference type="EMBL" id="CDMZ01002926">
    <property type="protein sequence ID" value="CEM44413.1"/>
    <property type="molecule type" value="Genomic_DNA"/>
</dbReference>
<dbReference type="AlphaFoldDB" id="A0A0G4HK43"/>
<evidence type="ECO:0000313" key="2">
    <source>
        <dbReference type="EMBL" id="CEM44413.1"/>
    </source>
</evidence>
<gene>
    <name evidence="2" type="ORF">Cvel_7150</name>
</gene>
<feature type="region of interest" description="Disordered" evidence="1">
    <location>
        <begin position="257"/>
        <end position="282"/>
    </location>
</feature>
<protein>
    <submittedName>
        <fullName evidence="2">Uncharacterized protein</fullName>
    </submittedName>
</protein>
<feature type="region of interest" description="Disordered" evidence="1">
    <location>
        <begin position="1"/>
        <end position="50"/>
    </location>
</feature>
<name>A0A0G4HK43_9ALVE</name>
<feature type="compositionally biased region" description="Basic and acidic residues" evidence="1">
    <location>
        <begin position="190"/>
        <end position="200"/>
    </location>
</feature>
<feature type="compositionally biased region" description="Low complexity" evidence="1">
    <location>
        <begin position="29"/>
        <end position="41"/>
    </location>
</feature>
<dbReference type="VEuPathDB" id="CryptoDB:Cvel_7150"/>
<evidence type="ECO:0000256" key="1">
    <source>
        <dbReference type="SAM" id="MobiDB-lite"/>
    </source>
</evidence>